<keyword evidence="1" id="KW-0472">Membrane</keyword>
<name>A0A2S7KGM6_9FLAO</name>
<evidence type="ECO:0000313" key="2">
    <source>
        <dbReference type="EMBL" id="PQA95524.1"/>
    </source>
</evidence>
<proteinExistence type="predicted"/>
<comment type="caution">
    <text evidence="2">The sequence shown here is derived from an EMBL/GenBank/DDBJ whole genome shotgun (WGS) entry which is preliminary data.</text>
</comment>
<organism evidence="2 3">
    <name type="scientific">Chryseobacterium piscicola</name>
    <dbReference type="NCBI Taxonomy" id="551459"/>
    <lineage>
        <taxon>Bacteria</taxon>
        <taxon>Pseudomonadati</taxon>
        <taxon>Bacteroidota</taxon>
        <taxon>Flavobacteriia</taxon>
        <taxon>Flavobacteriales</taxon>
        <taxon>Weeksellaceae</taxon>
        <taxon>Chryseobacterium group</taxon>
        <taxon>Chryseobacterium</taxon>
    </lineage>
</organism>
<keyword evidence="1" id="KW-0812">Transmembrane</keyword>
<evidence type="ECO:0000313" key="3">
    <source>
        <dbReference type="Proteomes" id="UP000238314"/>
    </source>
</evidence>
<accession>A0A2S7KGM6</accession>
<reference evidence="2 3" key="1">
    <citation type="submission" date="2016-11" db="EMBL/GenBank/DDBJ databases">
        <title>Whole genomes of Flavobacteriaceae.</title>
        <authorList>
            <person name="Stine C."/>
            <person name="Li C."/>
            <person name="Tadesse D."/>
        </authorList>
    </citation>
    <scope>NUCLEOTIDE SEQUENCE [LARGE SCALE GENOMIC DNA]</scope>
    <source>
        <strain evidence="2 3">DSM 21068</strain>
    </source>
</reference>
<dbReference type="Proteomes" id="UP000238314">
    <property type="component" value="Unassembled WGS sequence"/>
</dbReference>
<gene>
    <name evidence="2" type="ORF">B0A70_05865</name>
</gene>
<sequence length="89" mass="10235">MQISGDIIDPSVTPKYFDIWYKKSPPPSERLCLRNEGTTGNNTFKIFYLRVTYSLNFDYVEPSVSYHIFGAILCIFLIIGYDLKETPDG</sequence>
<dbReference type="AlphaFoldDB" id="A0A2S7KGM6"/>
<dbReference type="EMBL" id="MUGO01000005">
    <property type="protein sequence ID" value="PQA95524.1"/>
    <property type="molecule type" value="Genomic_DNA"/>
</dbReference>
<keyword evidence="3" id="KW-1185">Reference proteome</keyword>
<evidence type="ECO:0000256" key="1">
    <source>
        <dbReference type="SAM" id="Phobius"/>
    </source>
</evidence>
<protein>
    <submittedName>
        <fullName evidence="2">Uncharacterized protein</fullName>
    </submittedName>
</protein>
<feature type="transmembrane region" description="Helical" evidence="1">
    <location>
        <begin position="64"/>
        <end position="83"/>
    </location>
</feature>
<keyword evidence="1" id="KW-1133">Transmembrane helix</keyword>